<dbReference type="Proteomes" id="UP001491310">
    <property type="component" value="Unassembled WGS sequence"/>
</dbReference>
<organism evidence="1 2">
    <name type="scientific">Coccomyxa subellipsoidea</name>
    <dbReference type="NCBI Taxonomy" id="248742"/>
    <lineage>
        <taxon>Eukaryota</taxon>
        <taxon>Viridiplantae</taxon>
        <taxon>Chlorophyta</taxon>
        <taxon>core chlorophytes</taxon>
        <taxon>Trebouxiophyceae</taxon>
        <taxon>Trebouxiophyceae incertae sedis</taxon>
        <taxon>Coccomyxaceae</taxon>
        <taxon>Coccomyxa</taxon>
    </lineage>
</organism>
<name>A0ABR2YLX6_9CHLO</name>
<sequence length="255" mass="28761">MLQPFENTKEQRDCAYFEFADPMRKPTSDIGIAFCDGRYDPGIFQQVWKLQPAFREEVDEAMNILKSHRGPTIAFHVRGGDKLNEDKAVGRTTTFPVDLMTTYLDNFPGMKGGTCLLFGDEHKSLVEMEHLVREHIGCRVAYGSRYYRAEGHHQQSFNVQPIQEKCRATKALITDLELMANADYFVGSSTSGLPGIVATMRLLLYNKSQVTLADVTYNDMGSKLRRYWGLGGFQNVTVETVSKGLASSRRMRGHA</sequence>
<protein>
    <recommendedName>
        <fullName evidence="3">O-fucosyltransferase family protein</fullName>
    </recommendedName>
</protein>
<accession>A0ABR2YLX6</accession>
<evidence type="ECO:0008006" key="3">
    <source>
        <dbReference type="Google" id="ProtNLM"/>
    </source>
</evidence>
<dbReference type="Gene3D" id="3.40.50.11350">
    <property type="match status" value="1"/>
</dbReference>
<gene>
    <name evidence="1" type="ORF">WJX75_001558</name>
</gene>
<comment type="caution">
    <text evidence="1">The sequence shown here is derived from an EMBL/GenBank/DDBJ whole genome shotgun (WGS) entry which is preliminary data.</text>
</comment>
<evidence type="ECO:0000313" key="1">
    <source>
        <dbReference type="EMBL" id="KAK9908015.1"/>
    </source>
</evidence>
<keyword evidence="2" id="KW-1185">Reference proteome</keyword>
<evidence type="ECO:0000313" key="2">
    <source>
        <dbReference type="Proteomes" id="UP001491310"/>
    </source>
</evidence>
<reference evidence="1 2" key="1">
    <citation type="journal article" date="2024" name="Nat. Commun.">
        <title>Phylogenomics reveals the evolutionary origins of lichenization in chlorophyte algae.</title>
        <authorList>
            <person name="Puginier C."/>
            <person name="Libourel C."/>
            <person name="Otte J."/>
            <person name="Skaloud P."/>
            <person name="Haon M."/>
            <person name="Grisel S."/>
            <person name="Petersen M."/>
            <person name="Berrin J.G."/>
            <person name="Delaux P.M."/>
            <person name="Dal Grande F."/>
            <person name="Keller J."/>
        </authorList>
    </citation>
    <scope>NUCLEOTIDE SEQUENCE [LARGE SCALE GENOMIC DNA]</scope>
    <source>
        <strain evidence="1 2">SAG 216-7</strain>
    </source>
</reference>
<proteinExistence type="predicted"/>
<dbReference type="EMBL" id="JALJOT010000008">
    <property type="protein sequence ID" value="KAK9908015.1"/>
    <property type="molecule type" value="Genomic_DNA"/>
</dbReference>